<evidence type="ECO:0000313" key="2">
    <source>
        <dbReference type="Proteomes" id="UP000203589"/>
    </source>
</evidence>
<geneLocation type="plasmid" evidence="2">
    <name>psms3-3</name>
</geneLocation>
<keyword evidence="2" id="KW-1185">Reference proteome</keyword>
<gene>
    <name evidence="1" type="ORF">ANTHELSMS3_04646</name>
</gene>
<protein>
    <submittedName>
        <fullName evidence="1">Uncharacterized protein</fullName>
    </submittedName>
</protein>
<proteinExistence type="predicted"/>
<dbReference type="Proteomes" id="UP000203589">
    <property type="component" value="Plasmid pSMS3-3"/>
</dbReference>
<sequence>MTIARLEVDLPRSMDLVDQEALTGHGAALEGLEDASTGRGFHLEFGPVHVIERPGLISQSAIAKSDPDQLEPHPGCANVEELFCRANIAGSGQLGVLKDFEKRVLCLDRLNDFELDALVSHGSVLLNSQCHAGRGKVTSQ</sequence>
<organism evidence="1 2">
    <name type="scientific">Antarctobacter heliothermus</name>
    <dbReference type="NCBI Taxonomy" id="74033"/>
    <lineage>
        <taxon>Bacteria</taxon>
        <taxon>Pseudomonadati</taxon>
        <taxon>Pseudomonadota</taxon>
        <taxon>Alphaproteobacteria</taxon>
        <taxon>Rhodobacterales</taxon>
        <taxon>Roseobacteraceae</taxon>
        <taxon>Antarctobacter</taxon>
    </lineage>
</organism>
<reference evidence="1 2" key="1">
    <citation type="submission" date="2017-07" db="EMBL/GenBank/DDBJ databases">
        <title>Genome Sequence of Antarctobacter heliothermus Strain SMS3 Isolated from a culture of the Diatom Skeletonema marinoi.</title>
        <authorList>
            <person name="Topel M."/>
            <person name="Pinder M.I.M."/>
            <person name="Johansson O.N."/>
            <person name="Kourtchenko O."/>
            <person name="Godhe A."/>
            <person name="Clarke A.K."/>
        </authorList>
    </citation>
    <scope>NUCLEOTIDE SEQUENCE [LARGE SCALE GENOMIC DNA]</scope>
    <source>
        <strain evidence="1 2">SMS3</strain>
        <plasmid evidence="2">Plasmid psms3-3</plasmid>
    </source>
</reference>
<keyword evidence="1" id="KW-0614">Plasmid</keyword>
<dbReference type="KEGG" id="aht:ANTHELSMS3_04646"/>
<accession>A0A222EC39</accession>
<evidence type="ECO:0000313" key="1">
    <source>
        <dbReference type="EMBL" id="ASP23745.1"/>
    </source>
</evidence>
<name>A0A222EC39_9RHOB</name>
<dbReference type="AlphaFoldDB" id="A0A222EC39"/>
<dbReference type="EMBL" id="CP022543">
    <property type="protein sequence ID" value="ASP23745.1"/>
    <property type="molecule type" value="Genomic_DNA"/>
</dbReference>